<reference evidence="1" key="1">
    <citation type="submission" date="2020-02" db="EMBL/GenBank/DDBJ databases">
        <authorList>
            <person name="Meier V. D."/>
        </authorList>
    </citation>
    <scope>NUCLEOTIDE SEQUENCE</scope>
    <source>
        <strain evidence="1">AVDCRST_MAG95</strain>
    </source>
</reference>
<dbReference type="EMBL" id="CADCTJ010001128">
    <property type="protein sequence ID" value="CAA9285238.1"/>
    <property type="molecule type" value="Genomic_DNA"/>
</dbReference>
<organism evidence="1">
    <name type="scientific">uncultured Adhaeribacter sp</name>
    <dbReference type="NCBI Taxonomy" id="448109"/>
    <lineage>
        <taxon>Bacteria</taxon>
        <taxon>Pseudomonadati</taxon>
        <taxon>Bacteroidota</taxon>
        <taxon>Cytophagia</taxon>
        <taxon>Cytophagales</taxon>
        <taxon>Hymenobacteraceae</taxon>
        <taxon>Adhaeribacter</taxon>
        <taxon>environmental samples</taxon>
    </lineage>
</organism>
<gene>
    <name evidence="1" type="ORF">AVDCRST_MAG95-3590</name>
</gene>
<sequence length="45" mass="5071">MTKVCRSKFSGYFGAICNSPARLRVNLKTGNCLFHLKIKKLCLLP</sequence>
<evidence type="ECO:0000313" key="1">
    <source>
        <dbReference type="EMBL" id="CAA9285238.1"/>
    </source>
</evidence>
<name>A0A6J4JR21_9BACT</name>
<proteinExistence type="predicted"/>
<accession>A0A6J4JR21</accession>
<dbReference type="AlphaFoldDB" id="A0A6J4JR21"/>
<protein>
    <submittedName>
        <fullName evidence="1">Uncharacterized protein</fullName>
    </submittedName>
</protein>